<evidence type="ECO:0000256" key="5">
    <source>
        <dbReference type="ARBA" id="ARBA00023027"/>
    </source>
</evidence>
<dbReference type="PROSITE" id="PS50104">
    <property type="entry name" value="TIR"/>
    <property type="match status" value="1"/>
</dbReference>
<dbReference type="InterPro" id="IPR013783">
    <property type="entry name" value="Ig-like_fold"/>
</dbReference>
<keyword evidence="4" id="KW-0378">Hydrolase</keyword>
<dbReference type="eggNOG" id="KOG4475">
    <property type="taxonomic scope" value="Eukaryota"/>
</dbReference>
<comment type="similarity">
    <text evidence="1">Belongs to the interleukin-1 receptor family.</text>
</comment>
<feature type="domain" description="TIR" evidence="11">
    <location>
        <begin position="301"/>
        <end position="438"/>
    </location>
</feature>
<dbReference type="Pfam" id="PF13927">
    <property type="entry name" value="Ig_3"/>
    <property type="match status" value="2"/>
</dbReference>
<keyword evidence="6" id="KW-1015">Disulfide bond</keyword>
<dbReference type="GO" id="GO:0043005">
    <property type="term" value="C:neuron projection"/>
    <property type="evidence" value="ECO:0000318"/>
    <property type="project" value="GO_Central"/>
</dbReference>
<dbReference type="KEGG" id="bfo:118428015"/>
<dbReference type="InterPro" id="IPR035897">
    <property type="entry name" value="Toll_tir_struct_dom_sf"/>
</dbReference>
<evidence type="ECO:0000313" key="13">
    <source>
        <dbReference type="EMBL" id="EEN48934.1"/>
    </source>
</evidence>
<evidence type="ECO:0000256" key="1">
    <source>
        <dbReference type="ARBA" id="ARBA00009752"/>
    </source>
</evidence>
<dbReference type="GO" id="GO:0007165">
    <property type="term" value="P:signal transduction"/>
    <property type="evidence" value="ECO:0007669"/>
    <property type="project" value="InterPro"/>
</dbReference>
<evidence type="ECO:0000256" key="8">
    <source>
        <dbReference type="SAM" id="MobiDB-lite"/>
    </source>
</evidence>
<evidence type="ECO:0000256" key="6">
    <source>
        <dbReference type="ARBA" id="ARBA00023157"/>
    </source>
</evidence>
<keyword evidence="2 10" id="KW-0732">Signal</keyword>
<protein>
    <submittedName>
        <fullName evidence="15">Vascular endothelial growth factor receptor 3-like</fullName>
    </submittedName>
</protein>
<evidence type="ECO:0000256" key="7">
    <source>
        <dbReference type="ARBA" id="ARBA00023319"/>
    </source>
</evidence>
<dbReference type="PANTHER" id="PTHR12231">
    <property type="entry name" value="CTX-RELATED TYPE I TRANSMEMBRANE PROTEIN"/>
    <property type="match status" value="1"/>
</dbReference>
<dbReference type="InParanoid" id="C3ZDX8"/>
<dbReference type="SMART" id="SM00408">
    <property type="entry name" value="IGc2"/>
    <property type="match status" value="2"/>
</dbReference>
<gene>
    <name evidence="15" type="primary">LOC118428015</name>
    <name evidence="13" type="ORF">BRAFLDRAFT_65511</name>
</gene>
<dbReference type="Pfam" id="PF13676">
    <property type="entry name" value="TIR_2"/>
    <property type="match status" value="1"/>
</dbReference>
<evidence type="ECO:0000256" key="10">
    <source>
        <dbReference type="SAM" id="SignalP"/>
    </source>
</evidence>
<dbReference type="EMBL" id="GG666612">
    <property type="protein sequence ID" value="EEN48934.1"/>
    <property type="molecule type" value="Genomic_DNA"/>
</dbReference>
<dbReference type="SUPFAM" id="SSF52200">
    <property type="entry name" value="Toll/Interleukin receptor TIR domain"/>
    <property type="match status" value="1"/>
</dbReference>
<evidence type="ECO:0000313" key="15">
    <source>
        <dbReference type="RefSeq" id="XP_035693873.1"/>
    </source>
</evidence>
<keyword evidence="14" id="KW-1185">Reference proteome</keyword>
<reference evidence="14" key="2">
    <citation type="journal article" date="2020" name="Nat. Ecol. Evol.">
        <title>Deeply conserved synteny resolves early events in vertebrate evolution.</title>
        <authorList>
            <person name="Simakov O."/>
            <person name="Marletaz F."/>
            <person name="Yue J.X."/>
            <person name="O'Connell B."/>
            <person name="Jenkins J."/>
            <person name="Brandt A."/>
            <person name="Calef R."/>
            <person name="Tung C.H."/>
            <person name="Huang T.K."/>
            <person name="Schmutz J."/>
            <person name="Satoh N."/>
            <person name="Yu J.K."/>
            <person name="Putnam N.H."/>
            <person name="Green R.E."/>
            <person name="Rokhsar D.S."/>
        </authorList>
    </citation>
    <scope>NUCLEOTIDE SEQUENCE [LARGE SCALE GENOMIC DNA]</scope>
    <source>
        <strain evidence="14">S238N-H82</strain>
    </source>
</reference>
<dbReference type="RefSeq" id="XP_035693873.1">
    <property type="nucleotide sequence ID" value="XM_035837980.1"/>
</dbReference>
<keyword evidence="7" id="KW-0393">Immunoglobulin domain</keyword>
<dbReference type="Gene3D" id="3.40.50.10140">
    <property type="entry name" value="Toll/interleukin-1 receptor homology (TIR) domain"/>
    <property type="match status" value="1"/>
</dbReference>
<dbReference type="GO" id="GO:0016787">
    <property type="term" value="F:hydrolase activity"/>
    <property type="evidence" value="ECO:0007669"/>
    <property type="project" value="UniProtKB-KW"/>
</dbReference>
<dbReference type="SMART" id="SM00409">
    <property type="entry name" value="IG"/>
    <property type="match status" value="2"/>
</dbReference>
<keyword evidence="5" id="KW-0520">NAD</keyword>
<sequence length="461" mass="51449">MFLRFLWFLVVILANLCCTSLADPCSDSGLRYCEVLKPYVSSPRQLSLELLPGDNVTLTCVAEQHLGLNAAGSIWMGWFKDNTTGSVRLGRFTYSAKNAFNYSSSYTLSNVRPHDSGTFICQAKSTGNLIRGNATGVHVMVAEPQLETPNITSDTPDPNSVDLEANVTLWCETLAYPHPLFNWTKDGKVLPTNHSTATDHMTIRKFSQSDEGLYGCVAWNVLGEKHSLQLQLTAKPPDGGFPELWSIVIAAGSFVFVFIVVSVPVTVFIYRRRRQWKHCPLNSESDMEEGDASESVDNLSKEYDFSALCCEKDKSWTKTDIVNKLEKTGRKGYFNFRDEVGGGSVFQYLSVGIANSRNVIVVFSPSAVDDDWFHWFRKGYQTAVAEKLDRNFTGQVIPVLLNGCKRSQLPVELKDTVALDAEEPKFFERLQRSLSKDSDYESARPSSASSEESIEDRISVV</sequence>
<evidence type="ECO:0000259" key="12">
    <source>
        <dbReference type="PROSITE" id="PS50835"/>
    </source>
</evidence>
<keyword evidence="3" id="KW-0677">Repeat</keyword>
<dbReference type="InterPro" id="IPR000157">
    <property type="entry name" value="TIR_dom"/>
</dbReference>
<dbReference type="InterPro" id="IPR007110">
    <property type="entry name" value="Ig-like_dom"/>
</dbReference>
<feature type="domain" description="Ig-like" evidence="12">
    <location>
        <begin position="38"/>
        <end position="128"/>
    </location>
</feature>
<reference evidence="13" key="1">
    <citation type="journal article" date="2008" name="Nature">
        <title>The amphioxus genome and the evolution of the chordate karyotype.</title>
        <authorList>
            <consortium name="US DOE Joint Genome Institute (JGI-PGF)"/>
            <person name="Putnam N.H."/>
            <person name="Butts T."/>
            <person name="Ferrier D.E.K."/>
            <person name="Furlong R.F."/>
            <person name="Hellsten U."/>
            <person name="Kawashima T."/>
            <person name="Robinson-Rechavi M."/>
            <person name="Shoguchi E."/>
            <person name="Terry A."/>
            <person name="Yu J.-K."/>
            <person name="Benito-Gutierrez E.L."/>
            <person name="Dubchak I."/>
            <person name="Garcia-Fernandez J."/>
            <person name="Gibson-Brown J.J."/>
            <person name="Grigoriev I.V."/>
            <person name="Horton A.C."/>
            <person name="de Jong P.J."/>
            <person name="Jurka J."/>
            <person name="Kapitonov V.V."/>
            <person name="Kohara Y."/>
            <person name="Kuroki Y."/>
            <person name="Lindquist E."/>
            <person name="Lucas S."/>
            <person name="Osoegawa K."/>
            <person name="Pennacchio L.A."/>
            <person name="Salamov A.A."/>
            <person name="Satou Y."/>
            <person name="Sauka-Spengler T."/>
            <person name="Schmutz J."/>
            <person name="Shin-I T."/>
            <person name="Toyoda A."/>
            <person name="Bronner-Fraser M."/>
            <person name="Fujiyama A."/>
            <person name="Holland L.Z."/>
            <person name="Holland P.W.H."/>
            <person name="Satoh N."/>
            <person name="Rokhsar D.S."/>
        </authorList>
    </citation>
    <scope>NUCLEOTIDE SEQUENCE [LARGE SCALE GENOMIC DNA]</scope>
    <source>
        <strain evidence="13">S238N-H82</strain>
        <tissue evidence="13">Testes</tissue>
    </source>
</reference>
<dbReference type="PANTHER" id="PTHR12231:SF253">
    <property type="entry name" value="DPR-INTERACTING PROTEIN ETA, ISOFORM B-RELATED"/>
    <property type="match status" value="1"/>
</dbReference>
<proteinExistence type="inferred from homology"/>
<reference evidence="15" key="3">
    <citation type="submission" date="2025-04" db="UniProtKB">
        <authorList>
            <consortium name="RefSeq"/>
        </authorList>
    </citation>
    <scope>IDENTIFICATION</scope>
    <source>
        <strain evidence="15">S238N-H82</strain>
        <tissue evidence="15">Testes</tissue>
    </source>
</reference>
<feature type="signal peptide" evidence="10">
    <location>
        <begin position="1"/>
        <end position="22"/>
    </location>
</feature>
<evidence type="ECO:0000256" key="4">
    <source>
        <dbReference type="ARBA" id="ARBA00022801"/>
    </source>
</evidence>
<dbReference type="Gene3D" id="2.60.40.10">
    <property type="entry name" value="Immunoglobulins"/>
    <property type="match status" value="2"/>
</dbReference>
<dbReference type="OrthoDB" id="10012075at2759"/>
<dbReference type="AlphaFoldDB" id="C3ZDX8"/>
<name>C3ZDX8_BRAFL</name>
<keyword evidence="9" id="KW-0472">Membrane</keyword>
<dbReference type="InterPro" id="IPR051170">
    <property type="entry name" value="Neural/epithelial_adhesion"/>
</dbReference>
<organism>
    <name type="scientific">Branchiostoma floridae</name>
    <name type="common">Florida lancelet</name>
    <name type="synonym">Amphioxus</name>
    <dbReference type="NCBI Taxonomy" id="7739"/>
    <lineage>
        <taxon>Eukaryota</taxon>
        <taxon>Metazoa</taxon>
        <taxon>Chordata</taxon>
        <taxon>Cephalochordata</taxon>
        <taxon>Leptocardii</taxon>
        <taxon>Amphioxiformes</taxon>
        <taxon>Branchiostomatidae</taxon>
        <taxon>Branchiostoma</taxon>
    </lineage>
</organism>
<dbReference type="Proteomes" id="UP000001554">
    <property type="component" value="Chromosome 12"/>
</dbReference>
<dbReference type="InterPro" id="IPR003599">
    <property type="entry name" value="Ig_sub"/>
</dbReference>
<feature type="chain" id="PRO_5044729314" evidence="10">
    <location>
        <begin position="23"/>
        <end position="461"/>
    </location>
</feature>
<feature type="region of interest" description="Disordered" evidence="8">
    <location>
        <begin position="434"/>
        <end position="461"/>
    </location>
</feature>
<evidence type="ECO:0000256" key="9">
    <source>
        <dbReference type="SAM" id="Phobius"/>
    </source>
</evidence>
<dbReference type="GeneID" id="118428015"/>
<keyword evidence="9" id="KW-0812">Transmembrane</keyword>
<dbReference type="PROSITE" id="PS50835">
    <property type="entry name" value="IG_LIKE"/>
    <property type="match status" value="2"/>
</dbReference>
<dbReference type="InterPro" id="IPR036179">
    <property type="entry name" value="Ig-like_dom_sf"/>
</dbReference>
<dbReference type="SUPFAM" id="SSF48726">
    <property type="entry name" value="Immunoglobulin"/>
    <property type="match status" value="2"/>
</dbReference>
<dbReference type="InterPro" id="IPR003598">
    <property type="entry name" value="Ig_sub2"/>
</dbReference>
<accession>C3ZDX8</accession>
<feature type="domain" description="Ig-like" evidence="12">
    <location>
        <begin position="149"/>
        <end position="233"/>
    </location>
</feature>
<evidence type="ECO:0000256" key="3">
    <source>
        <dbReference type="ARBA" id="ARBA00022737"/>
    </source>
</evidence>
<evidence type="ECO:0000313" key="14">
    <source>
        <dbReference type="Proteomes" id="UP000001554"/>
    </source>
</evidence>
<feature type="transmembrane region" description="Helical" evidence="9">
    <location>
        <begin position="244"/>
        <end position="270"/>
    </location>
</feature>
<keyword evidence="9" id="KW-1133">Transmembrane helix</keyword>
<evidence type="ECO:0000259" key="11">
    <source>
        <dbReference type="PROSITE" id="PS50104"/>
    </source>
</evidence>
<dbReference type="OMA" id="VTLWCET"/>
<evidence type="ECO:0000256" key="2">
    <source>
        <dbReference type="ARBA" id="ARBA00022729"/>
    </source>
</evidence>